<feature type="compositionally biased region" description="Polar residues" evidence="1">
    <location>
        <begin position="72"/>
        <end position="81"/>
    </location>
</feature>
<feature type="signal peptide" evidence="2">
    <location>
        <begin position="1"/>
        <end position="19"/>
    </location>
</feature>
<gene>
    <name evidence="3" type="ORF">C8F04DRAFT_1192775</name>
</gene>
<feature type="chain" id="PRO_5042245389" evidence="2">
    <location>
        <begin position="20"/>
        <end position="216"/>
    </location>
</feature>
<evidence type="ECO:0000256" key="2">
    <source>
        <dbReference type="SAM" id="SignalP"/>
    </source>
</evidence>
<feature type="compositionally biased region" description="Polar residues" evidence="1">
    <location>
        <begin position="90"/>
        <end position="110"/>
    </location>
</feature>
<dbReference type="EMBL" id="JARJCM010000176">
    <property type="protein sequence ID" value="KAJ7024042.1"/>
    <property type="molecule type" value="Genomic_DNA"/>
</dbReference>
<name>A0AAD6SEQ4_9AGAR</name>
<dbReference type="AlphaFoldDB" id="A0AAD6SEQ4"/>
<evidence type="ECO:0000313" key="4">
    <source>
        <dbReference type="Proteomes" id="UP001218188"/>
    </source>
</evidence>
<evidence type="ECO:0000313" key="3">
    <source>
        <dbReference type="EMBL" id="KAJ7024042.1"/>
    </source>
</evidence>
<comment type="caution">
    <text evidence="3">The sequence shown here is derived from an EMBL/GenBank/DDBJ whole genome shotgun (WGS) entry which is preliminary data.</text>
</comment>
<dbReference type="Proteomes" id="UP001218188">
    <property type="component" value="Unassembled WGS sequence"/>
</dbReference>
<keyword evidence="4" id="KW-1185">Reference proteome</keyword>
<keyword evidence="2" id="KW-0732">Signal</keyword>
<reference evidence="3" key="1">
    <citation type="submission" date="2023-03" db="EMBL/GenBank/DDBJ databases">
        <title>Massive genome expansion in bonnet fungi (Mycena s.s.) driven by repeated elements and novel gene families across ecological guilds.</title>
        <authorList>
            <consortium name="Lawrence Berkeley National Laboratory"/>
            <person name="Harder C.B."/>
            <person name="Miyauchi S."/>
            <person name="Viragh M."/>
            <person name="Kuo A."/>
            <person name="Thoen E."/>
            <person name="Andreopoulos B."/>
            <person name="Lu D."/>
            <person name="Skrede I."/>
            <person name="Drula E."/>
            <person name="Henrissat B."/>
            <person name="Morin E."/>
            <person name="Kohler A."/>
            <person name="Barry K."/>
            <person name="LaButti K."/>
            <person name="Morin E."/>
            <person name="Salamov A."/>
            <person name="Lipzen A."/>
            <person name="Mereny Z."/>
            <person name="Hegedus B."/>
            <person name="Baldrian P."/>
            <person name="Stursova M."/>
            <person name="Weitz H."/>
            <person name="Taylor A."/>
            <person name="Grigoriev I.V."/>
            <person name="Nagy L.G."/>
            <person name="Martin F."/>
            <person name="Kauserud H."/>
        </authorList>
    </citation>
    <scope>NUCLEOTIDE SEQUENCE</scope>
    <source>
        <strain evidence="3">CBHHK200</strain>
    </source>
</reference>
<evidence type="ECO:0000256" key="1">
    <source>
        <dbReference type="SAM" id="MobiDB-lite"/>
    </source>
</evidence>
<feature type="compositionally biased region" description="Acidic residues" evidence="1">
    <location>
        <begin position="111"/>
        <end position="134"/>
    </location>
</feature>
<feature type="region of interest" description="Disordered" evidence="1">
    <location>
        <begin position="72"/>
        <end position="216"/>
    </location>
</feature>
<feature type="compositionally biased region" description="Basic and acidic residues" evidence="1">
    <location>
        <begin position="144"/>
        <end position="172"/>
    </location>
</feature>
<protein>
    <submittedName>
        <fullName evidence="3">Uncharacterized protein</fullName>
    </submittedName>
</protein>
<sequence>MASSWVLFVLLSLCPVLQAASVVDLATLYRFSNDLISFEFFSMRFRAFDCGSAGPVAVLRHQVGHFARLSNASPSLTTEMPRTTKRPSHTQRGATGAFTSNKPAQQSPASDTEEPDDTPPAWEDSDSEDEDYTEEWQTLPRPITYDERQETRLRQRITADEKRRKAEMRGAEQRLAGPVDNQTGERHGPYNVGGMSKRSSQGKRKQLKIPTPDGGT</sequence>
<organism evidence="3 4">
    <name type="scientific">Mycena alexandri</name>
    <dbReference type="NCBI Taxonomy" id="1745969"/>
    <lineage>
        <taxon>Eukaryota</taxon>
        <taxon>Fungi</taxon>
        <taxon>Dikarya</taxon>
        <taxon>Basidiomycota</taxon>
        <taxon>Agaricomycotina</taxon>
        <taxon>Agaricomycetes</taxon>
        <taxon>Agaricomycetidae</taxon>
        <taxon>Agaricales</taxon>
        <taxon>Marasmiineae</taxon>
        <taxon>Mycenaceae</taxon>
        <taxon>Mycena</taxon>
    </lineage>
</organism>
<proteinExistence type="predicted"/>
<accession>A0AAD6SEQ4</accession>